<evidence type="ECO:0000313" key="1">
    <source>
        <dbReference type="EMBL" id="GLS73647.1"/>
    </source>
</evidence>
<dbReference type="Proteomes" id="UP001157440">
    <property type="component" value="Unassembled WGS sequence"/>
</dbReference>
<dbReference type="EMBL" id="BSPL01000028">
    <property type="protein sequence ID" value="GLS73647.1"/>
    <property type="molecule type" value="Genomic_DNA"/>
</dbReference>
<proteinExistence type="predicted"/>
<keyword evidence="2" id="KW-1185">Reference proteome</keyword>
<evidence type="ECO:0000313" key="2">
    <source>
        <dbReference type="Proteomes" id="UP001157440"/>
    </source>
</evidence>
<reference evidence="2" key="1">
    <citation type="journal article" date="2019" name="Int. J. Syst. Evol. Microbiol.">
        <title>The Global Catalogue of Microorganisms (GCM) 10K type strain sequencing project: providing services to taxonomists for standard genome sequencing and annotation.</title>
        <authorList>
            <consortium name="The Broad Institute Genomics Platform"/>
            <consortium name="The Broad Institute Genome Sequencing Center for Infectious Disease"/>
            <person name="Wu L."/>
            <person name="Ma J."/>
        </authorList>
    </citation>
    <scope>NUCLEOTIDE SEQUENCE [LARGE SCALE GENOMIC DNA]</scope>
    <source>
        <strain evidence="2">NBRC 103632</strain>
    </source>
</reference>
<name>A0AA37WVY1_9HYPH</name>
<organism evidence="1 2">
    <name type="scientific">Methylobacterium tardum</name>
    <dbReference type="NCBI Taxonomy" id="374432"/>
    <lineage>
        <taxon>Bacteria</taxon>
        <taxon>Pseudomonadati</taxon>
        <taxon>Pseudomonadota</taxon>
        <taxon>Alphaproteobacteria</taxon>
        <taxon>Hyphomicrobiales</taxon>
        <taxon>Methylobacteriaceae</taxon>
        <taxon>Methylobacterium</taxon>
    </lineage>
</organism>
<comment type="caution">
    <text evidence="1">The sequence shown here is derived from an EMBL/GenBank/DDBJ whole genome shotgun (WGS) entry which is preliminary data.</text>
</comment>
<accession>A0AA37WVY1</accession>
<sequence length="54" mass="5646">MTPEAVAVLAAAAALVEGRRRYLGLLADRPLPSTWEAALEQALAALRAAEEQGS</sequence>
<dbReference type="AlphaFoldDB" id="A0AA37WVY1"/>
<gene>
    <name evidence="1" type="ORF">GCM10007890_56620</name>
</gene>
<dbReference type="RefSeq" id="WP_238197772.1">
    <property type="nucleotide sequence ID" value="NZ_BPQZ01000021.1"/>
</dbReference>
<protein>
    <submittedName>
        <fullName evidence="1">Uncharacterized protein</fullName>
    </submittedName>
</protein>